<proteinExistence type="predicted"/>
<reference evidence="1 2" key="1">
    <citation type="submission" date="2018-08" db="EMBL/GenBank/DDBJ databases">
        <title>Genomic Encyclopedia of Archaeal and Bacterial Type Strains, Phase II (KMG-II): from individual species to whole genera.</title>
        <authorList>
            <person name="Goeker M."/>
        </authorList>
    </citation>
    <scope>NUCLEOTIDE SEQUENCE [LARGE SCALE GENOMIC DNA]</scope>
    <source>
        <strain evidence="1 2">DSM 45791</strain>
    </source>
</reference>
<name>A0A3E0GTL3_9PSEU</name>
<accession>A0A3E0GTL3</accession>
<protein>
    <submittedName>
        <fullName evidence="1">Multiple sugar transport system permease protein</fullName>
    </submittedName>
</protein>
<dbReference type="AlphaFoldDB" id="A0A3E0GTL3"/>
<organism evidence="1 2">
    <name type="scientific">Kutzneria buriramensis</name>
    <dbReference type="NCBI Taxonomy" id="1045776"/>
    <lineage>
        <taxon>Bacteria</taxon>
        <taxon>Bacillati</taxon>
        <taxon>Actinomycetota</taxon>
        <taxon>Actinomycetes</taxon>
        <taxon>Pseudonocardiales</taxon>
        <taxon>Pseudonocardiaceae</taxon>
        <taxon>Kutzneria</taxon>
    </lineage>
</organism>
<dbReference type="Proteomes" id="UP000256269">
    <property type="component" value="Unassembled WGS sequence"/>
</dbReference>
<dbReference type="EMBL" id="QUNO01000031">
    <property type="protein sequence ID" value="REH27022.1"/>
    <property type="molecule type" value="Genomic_DNA"/>
</dbReference>
<evidence type="ECO:0000313" key="1">
    <source>
        <dbReference type="EMBL" id="REH27022.1"/>
    </source>
</evidence>
<sequence length="32" mass="3460">MAFGVVVLPVLIVFVVFQRWFVHSLASAAAKG</sequence>
<gene>
    <name evidence="1" type="ORF">BCF44_13177</name>
</gene>
<keyword evidence="1" id="KW-0762">Sugar transport</keyword>
<keyword evidence="1" id="KW-0813">Transport</keyword>
<keyword evidence="2" id="KW-1185">Reference proteome</keyword>
<comment type="caution">
    <text evidence="1">The sequence shown here is derived from an EMBL/GenBank/DDBJ whole genome shotgun (WGS) entry which is preliminary data.</text>
</comment>
<evidence type="ECO:0000313" key="2">
    <source>
        <dbReference type="Proteomes" id="UP000256269"/>
    </source>
</evidence>